<evidence type="ECO:0000256" key="3">
    <source>
        <dbReference type="SAM" id="SignalP"/>
    </source>
</evidence>
<dbReference type="PROSITE" id="PS00079">
    <property type="entry name" value="MULTICOPPER_OXIDASE1"/>
    <property type="match status" value="1"/>
</dbReference>
<dbReference type="CDD" id="cd04210">
    <property type="entry name" value="Cupredoxin_like_1"/>
    <property type="match status" value="1"/>
</dbReference>
<organism evidence="5 6">
    <name type="scientific">Pseudocalidococcus azoricus BACA0444</name>
    <dbReference type="NCBI Taxonomy" id="2918990"/>
    <lineage>
        <taxon>Bacteria</taxon>
        <taxon>Bacillati</taxon>
        <taxon>Cyanobacteriota</taxon>
        <taxon>Cyanophyceae</taxon>
        <taxon>Acaryochloridales</taxon>
        <taxon>Thermosynechococcaceae</taxon>
        <taxon>Pseudocalidococcus</taxon>
        <taxon>Pseudocalidococcus azoricus</taxon>
    </lineage>
</organism>
<gene>
    <name evidence="5" type="ORF">RIF25_05555</name>
</gene>
<protein>
    <submittedName>
        <fullName evidence="5">Plastocyanin/azurin family copper-binding protein</fullName>
    </submittedName>
</protein>
<dbReference type="PANTHER" id="PTHR38439:SF3">
    <property type="entry name" value="COPPER-RESISTANT CUPROPROTEIN COPI"/>
    <property type="match status" value="1"/>
</dbReference>
<feature type="chain" id="PRO_5041966436" evidence="3">
    <location>
        <begin position="24"/>
        <end position="141"/>
    </location>
</feature>
<accession>A0AAE4FQB8</accession>
<dbReference type="InterPro" id="IPR033138">
    <property type="entry name" value="Cu_oxidase_CS"/>
</dbReference>
<dbReference type="GO" id="GO:0005507">
    <property type="term" value="F:copper ion binding"/>
    <property type="evidence" value="ECO:0007669"/>
    <property type="project" value="InterPro"/>
</dbReference>
<name>A0AAE4FQB8_9CYAN</name>
<sequence length="141" mass="15479">MQKFLLFVLVALFWLGNSIPGLAVTAPTDVAISLGNASDALKFFPNQLEFRTGQKYKLTLTNPSHSKHYFTAKDFADNSWTQKVEAGQVEVKGAIHELELRPGATAEWVFVPMKSGTYELHCSVPGHQAAGMVGEIILKES</sequence>
<dbReference type="EMBL" id="JAVMIP010000003">
    <property type="protein sequence ID" value="MDS3860268.1"/>
    <property type="molecule type" value="Genomic_DNA"/>
</dbReference>
<dbReference type="InterPro" id="IPR041716">
    <property type="entry name" value="Cupredoxin-like_Cyanobacteria"/>
</dbReference>
<comment type="caution">
    <text evidence="5">The sequence shown here is derived from an EMBL/GenBank/DDBJ whole genome shotgun (WGS) entry which is preliminary data.</text>
</comment>
<dbReference type="AlphaFoldDB" id="A0AAE4FQB8"/>
<dbReference type="Pfam" id="PF00127">
    <property type="entry name" value="Copper-bind"/>
    <property type="match status" value="1"/>
</dbReference>
<dbReference type="GO" id="GO:0009055">
    <property type="term" value="F:electron transfer activity"/>
    <property type="evidence" value="ECO:0007669"/>
    <property type="project" value="InterPro"/>
</dbReference>
<dbReference type="InterPro" id="IPR050845">
    <property type="entry name" value="Cu-binding_ET"/>
</dbReference>
<evidence type="ECO:0000256" key="1">
    <source>
        <dbReference type="ARBA" id="ARBA00022723"/>
    </source>
</evidence>
<dbReference type="InterPro" id="IPR008972">
    <property type="entry name" value="Cupredoxin"/>
</dbReference>
<evidence type="ECO:0000313" key="6">
    <source>
        <dbReference type="Proteomes" id="UP001268256"/>
    </source>
</evidence>
<evidence type="ECO:0000259" key="4">
    <source>
        <dbReference type="Pfam" id="PF00127"/>
    </source>
</evidence>
<keyword evidence="3" id="KW-0732">Signal</keyword>
<dbReference type="SUPFAM" id="SSF49503">
    <property type="entry name" value="Cupredoxins"/>
    <property type="match status" value="1"/>
</dbReference>
<keyword evidence="6" id="KW-1185">Reference proteome</keyword>
<keyword evidence="2" id="KW-0186">Copper</keyword>
<dbReference type="Proteomes" id="UP001268256">
    <property type="component" value="Unassembled WGS sequence"/>
</dbReference>
<feature type="signal peptide" evidence="3">
    <location>
        <begin position="1"/>
        <end position="23"/>
    </location>
</feature>
<dbReference type="PANTHER" id="PTHR38439">
    <property type="entry name" value="AURACYANIN-B"/>
    <property type="match status" value="1"/>
</dbReference>
<proteinExistence type="predicted"/>
<reference evidence="6" key="1">
    <citation type="submission" date="2023-07" db="EMBL/GenBank/DDBJ databases">
        <authorList>
            <person name="Luz R."/>
            <person name="Cordeiro R."/>
            <person name="Fonseca A."/>
            <person name="Goncalves V."/>
        </authorList>
    </citation>
    <scope>NUCLEOTIDE SEQUENCE [LARGE SCALE GENOMIC DNA]</scope>
    <source>
        <strain evidence="6">BACA0444</strain>
    </source>
</reference>
<feature type="domain" description="Blue (type 1) copper" evidence="4">
    <location>
        <begin position="32"/>
        <end position="138"/>
    </location>
</feature>
<dbReference type="InterPro" id="IPR000923">
    <property type="entry name" value="BlueCu_1"/>
</dbReference>
<evidence type="ECO:0000256" key="2">
    <source>
        <dbReference type="ARBA" id="ARBA00023008"/>
    </source>
</evidence>
<keyword evidence="1" id="KW-0479">Metal-binding</keyword>
<evidence type="ECO:0000313" key="5">
    <source>
        <dbReference type="EMBL" id="MDS3860268.1"/>
    </source>
</evidence>
<dbReference type="RefSeq" id="WP_322877549.1">
    <property type="nucleotide sequence ID" value="NZ_JAVMIP010000003.1"/>
</dbReference>
<dbReference type="Gene3D" id="2.60.40.420">
    <property type="entry name" value="Cupredoxins - blue copper proteins"/>
    <property type="match status" value="1"/>
</dbReference>